<evidence type="ECO:0000313" key="2">
    <source>
        <dbReference type="Proteomes" id="UP001497472"/>
    </source>
</evidence>
<dbReference type="Proteomes" id="UP001497472">
    <property type="component" value="Unassembled WGS sequence"/>
</dbReference>
<gene>
    <name evidence="1" type="ORF">LNINA_LOCUS13126</name>
</gene>
<proteinExistence type="predicted"/>
<dbReference type="EMBL" id="CAVLEF010000265">
    <property type="protein sequence ID" value="CAK1554195.1"/>
    <property type="molecule type" value="Genomic_DNA"/>
</dbReference>
<protein>
    <submittedName>
        <fullName evidence="1">Uncharacterized protein</fullName>
    </submittedName>
</protein>
<reference evidence="1 2" key="1">
    <citation type="submission" date="2023-11" db="EMBL/GenBank/DDBJ databases">
        <authorList>
            <person name="Okamura Y."/>
        </authorList>
    </citation>
    <scope>NUCLEOTIDE SEQUENCE [LARGE SCALE GENOMIC DNA]</scope>
</reference>
<accession>A0AAV1K0N6</accession>
<keyword evidence="2" id="KW-1185">Reference proteome</keyword>
<evidence type="ECO:0000313" key="1">
    <source>
        <dbReference type="EMBL" id="CAK1554195.1"/>
    </source>
</evidence>
<comment type="caution">
    <text evidence="1">The sequence shown here is derived from an EMBL/GenBank/DDBJ whole genome shotgun (WGS) entry which is preliminary data.</text>
</comment>
<name>A0AAV1K0N6_9NEOP</name>
<dbReference type="AlphaFoldDB" id="A0AAV1K0N6"/>
<sequence>MTFSQYKFPRNLISAHVKRKIQRKLDLLYGSVSGFCGMVFGTKGLHEQNMACCIDKGTVGIAVEGCRLRRRRLRGGPLHKLAPAPRGLQSHLQLVIACTPQQHPFSRCLIERQHASVQTRPFSHAVYSCFGT</sequence>
<organism evidence="1 2">
    <name type="scientific">Leptosia nina</name>
    <dbReference type="NCBI Taxonomy" id="320188"/>
    <lineage>
        <taxon>Eukaryota</taxon>
        <taxon>Metazoa</taxon>
        <taxon>Ecdysozoa</taxon>
        <taxon>Arthropoda</taxon>
        <taxon>Hexapoda</taxon>
        <taxon>Insecta</taxon>
        <taxon>Pterygota</taxon>
        <taxon>Neoptera</taxon>
        <taxon>Endopterygota</taxon>
        <taxon>Lepidoptera</taxon>
        <taxon>Glossata</taxon>
        <taxon>Ditrysia</taxon>
        <taxon>Papilionoidea</taxon>
        <taxon>Pieridae</taxon>
        <taxon>Pierinae</taxon>
        <taxon>Leptosia</taxon>
    </lineage>
</organism>